<feature type="compositionally biased region" description="Basic and acidic residues" evidence="1">
    <location>
        <begin position="253"/>
        <end position="268"/>
    </location>
</feature>
<dbReference type="HOGENOM" id="CLU_075634_0_0_1"/>
<keyword evidence="3" id="KW-1185">Reference proteome</keyword>
<feature type="region of interest" description="Disordered" evidence="1">
    <location>
        <begin position="1"/>
        <end position="25"/>
    </location>
</feature>
<organism evidence="2 3">
    <name type="scientific">Stachybotrys chartarum (strain CBS 109288 / IBT 7711)</name>
    <name type="common">Toxic black mold</name>
    <name type="synonym">Stilbospora chartarum</name>
    <dbReference type="NCBI Taxonomy" id="1280523"/>
    <lineage>
        <taxon>Eukaryota</taxon>
        <taxon>Fungi</taxon>
        <taxon>Dikarya</taxon>
        <taxon>Ascomycota</taxon>
        <taxon>Pezizomycotina</taxon>
        <taxon>Sordariomycetes</taxon>
        <taxon>Hypocreomycetidae</taxon>
        <taxon>Hypocreales</taxon>
        <taxon>Stachybotryaceae</taxon>
        <taxon>Stachybotrys</taxon>
    </lineage>
</organism>
<evidence type="ECO:0000313" key="3">
    <source>
        <dbReference type="Proteomes" id="UP000028045"/>
    </source>
</evidence>
<protein>
    <submittedName>
        <fullName evidence="2">Uncharacterized protein</fullName>
    </submittedName>
</protein>
<sequence length="306" mass="33790">MPQRDRIAQTPVAASKPTKARDEGGHPLNLLDLPVDILSLILQPLLTFAAPIDLCPCASASPFSPASGTNPLPILLSHPAIYAIARPLLYSPLNTFSLNTCRPHSAHLQRILADPPGALLAASEVSPPLVFNQPALRSIAVLTLRFDRLREWMLEHILPLAADMAVRGSLLHLRVVIQMPSKQFTTSTAHVSAAGLSCRPLLALLADPYLRTSQLAVDCAHAAEWCRFHDESEPCSRTLRDYQLLQEQNQQEQRAHAAEQRRQGRVGDDDPLVVGIDWRRIVREMDPEGRELVPAWAEDESARSHV</sequence>
<feature type="region of interest" description="Disordered" evidence="1">
    <location>
        <begin position="249"/>
        <end position="268"/>
    </location>
</feature>
<accession>A0A084AYV4</accession>
<evidence type="ECO:0000256" key="1">
    <source>
        <dbReference type="SAM" id="MobiDB-lite"/>
    </source>
</evidence>
<evidence type="ECO:0000313" key="2">
    <source>
        <dbReference type="EMBL" id="KEY70483.1"/>
    </source>
</evidence>
<dbReference type="Proteomes" id="UP000028045">
    <property type="component" value="Unassembled WGS sequence"/>
</dbReference>
<gene>
    <name evidence="2" type="ORF">S7711_08678</name>
</gene>
<name>A0A084AYV4_STACB</name>
<dbReference type="AlphaFoldDB" id="A0A084AYV4"/>
<proteinExistence type="predicted"/>
<dbReference type="OrthoDB" id="5229512at2759"/>
<reference evidence="2 3" key="1">
    <citation type="journal article" date="2014" name="BMC Genomics">
        <title>Comparative genome sequencing reveals chemotype-specific gene clusters in the toxigenic black mold Stachybotrys.</title>
        <authorList>
            <person name="Semeiks J."/>
            <person name="Borek D."/>
            <person name="Otwinowski Z."/>
            <person name="Grishin N.V."/>
        </authorList>
    </citation>
    <scope>NUCLEOTIDE SEQUENCE [LARGE SCALE GENOMIC DNA]</scope>
    <source>
        <strain evidence="3">CBS 109288 / IBT 7711</strain>
    </source>
</reference>
<dbReference type="EMBL" id="KL648437">
    <property type="protein sequence ID" value="KEY70483.1"/>
    <property type="molecule type" value="Genomic_DNA"/>
</dbReference>